<organism evidence="1 2">
    <name type="scientific">Durusdinium trenchii</name>
    <dbReference type="NCBI Taxonomy" id="1381693"/>
    <lineage>
        <taxon>Eukaryota</taxon>
        <taxon>Sar</taxon>
        <taxon>Alveolata</taxon>
        <taxon>Dinophyceae</taxon>
        <taxon>Suessiales</taxon>
        <taxon>Symbiodiniaceae</taxon>
        <taxon>Durusdinium</taxon>
    </lineage>
</organism>
<keyword evidence="2" id="KW-1185">Reference proteome</keyword>
<gene>
    <name evidence="1" type="ORF">CCMP2556_LOCUS48045</name>
</gene>
<dbReference type="Proteomes" id="UP001642484">
    <property type="component" value="Unassembled WGS sequence"/>
</dbReference>
<sequence>MPLGFLELPFAERALSGTWANFSWRPRRLLYFPGQKRQSLIAKEALAILDCRHSERWSKLLDAVTLAEKRFGIENAVSGCGGSCAGTARRLELMALESTYPFRKVAELYPPAEEAVMARDLTLRFFGFSNRFLQVVTCEMTEEDSELASSEFCIYGMLFVKHFWPHALPQLTLHYVDLFLGKDYAGDFLSASSWPLSFWDLILGTEPVTKGTSKRTARLLLSQTGGALSQLVNAPLLRTSVDPQGLGAGGLRHPSWQSLQVAVEMGHISVTVPCVRSDGALKRPKHIQTPPFFLSFFPNSEARGLP</sequence>
<comment type="caution">
    <text evidence="1">The sequence shown here is derived from an EMBL/GenBank/DDBJ whole genome shotgun (WGS) entry which is preliminary data.</text>
</comment>
<dbReference type="EMBL" id="CAXAMN010026295">
    <property type="protein sequence ID" value="CAK9101997.1"/>
    <property type="molecule type" value="Genomic_DNA"/>
</dbReference>
<reference evidence="1 2" key="1">
    <citation type="submission" date="2024-02" db="EMBL/GenBank/DDBJ databases">
        <authorList>
            <person name="Chen Y."/>
            <person name="Shah S."/>
            <person name="Dougan E. K."/>
            <person name="Thang M."/>
            <person name="Chan C."/>
        </authorList>
    </citation>
    <scope>NUCLEOTIDE SEQUENCE [LARGE SCALE GENOMIC DNA]</scope>
</reference>
<name>A0ABP0RMZ8_9DINO</name>
<evidence type="ECO:0000313" key="2">
    <source>
        <dbReference type="Proteomes" id="UP001642484"/>
    </source>
</evidence>
<evidence type="ECO:0000313" key="1">
    <source>
        <dbReference type="EMBL" id="CAK9101997.1"/>
    </source>
</evidence>
<proteinExistence type="predicted"/>
<protein>
    <submittedName>
        <fullName evidence="1">Uncharacterized protein</fullName>
    </submittedName>
</protein>
<accession>A0ABP0RMZ8</accession>